<dbReference type="InterPro" id="IPR012310">
    <property type="entry name" value="DNA_ligase_ATP-dep_cent"/>
</dbReference>
<protein>
    <recommendedName>
        <fullName evidence="2">DNA ligase (ATP)</fullName>
        <ecNumber evidence="2">6.5.1.1</ecNumber>
    </recommendedName>
</protein>
<evidence type="ECO:0000256" key="3">
    <source>
        <dbReference type="ARBA" id="ARBA00022598"/>
    </source>
</evidence>
<feature type="domain" description="ATP-dependent DNA ligase family profile" evidence="6">
    <location>
        <begin position="109"/>
        <end position="233"/>
    </location>
</feature>
<organism evidence="7 8">
    <name type="scientific">Micromonospora narathiwatensis</name>
    <dbReference type="NCBI Taxonomy" id="299146"/>
    <lineage>
        <taxon>Bacteria</taxon>
        <taxon>Bacillati</taxon>
        <taxon>Actinomycetota</taxon>
        <taxon>Actinomycetes</taxon>
        <taxon>Micromonosporales</taxon>
        <taxon>Micromonosporaceae</taxon>
        <taxon>Micromonospora</taxon>
    </lineage>
</organism>
<evidence type="ECO:0000256" key="5">
    <source>
        <dbReference type="SAM" id="MobiDB-lite"/>
    </source>
</evidence>
<dbReference type="EMBL" id="LT594324">
    <property type="protein sequence ID" value="SBT44922.1"/>
    <property type="molecule type" value="Genomic_DNA"/>
</dbReference>
<dbReference type="SUPFAM" id="SSF56091">
    <property type="entry name" value="DNA ligase/mRNA capping enzyme, catalytic domain"/>
    <property type="match status" value="1"/>
</dbReference>
<proteinExistence type="inferred from homology"/>
<accession>A0A1A8ZM05</accession>
<dbReference type="AlphaFoldDB" id="A0A1A8ZM05"/>
<dbReference type="Gene3D" id="3.30.470.30">
    <property type="entry name" value="DNA ligase/mRNA capping enzyme"/>
    <property type="match status" value="1"/>
</dbReference>
<name>A0A1A8ZM05_9ACTN</name>
<dbReference type="InterPro" id="IPR012340">
    <property type="entry name" value="NA-bd_OB-fold"/>
</dbReference>
<dbReference type="Pfam" id="PF04679">
    <property type="entry name" value="DNA_ligase_A_C"/>
    <property type="match status" value="1"/>
</dbReference>
<evidence type="ECO:0000259" key="6">
    <source>
        <dbReference type="PROSITE" id="PS50160"/>
    </source>
</evidence>
<dbReference type="GO" id="GO:0006310">
    <property type="term" value="P:DNA recombination"/>
    <property type="evidence" value="ECO:0007669"/>
    <property type="project" value="InterPro"/>
</dbReference>
<keyword evidence="3" id="KW-0436">Ligase</keyword>
<keyword evidence="8" id="KW-1185">Reference proteome</keyword>
<comment type="catalytic activity">
    <reaction evidence="4">
        <text>ATP + (deoxyribonucleotide)n-3'-hydroxyl + 5'-phospho-(deoxyribonucleotide)m = (deoxyribonucleotide)n+m + AMP + diphosphate.</text>
        <dbReference type="EC" id="6.5.1.1"/>
    </reaction>
</comment>
<sequence length="325" mass="35744">MIGGVGARMPQLVPPMLASSGALPTGPGWGYEFKWDGVRAIGYVNGGFRLLSRNDRDVTRAYPELDELARLLAGRRAVLDGEIVALDGDNRPSFAALQRRMHVRSPAAALVAATPVRVYLFDLLHLDGRDLTPLPYTERRAALEKLGLSGDSVDTPPYWTGEAGRDLATAAAELGLEGVVAKQLRSPYQPGRRAPAWVKVPLNDTVEVIVGGWKPGAGRRAGTIGSLLLGMYDAHDRLHYIGHVGTGFTQTVLRDLQQRLKPLSRPDSPFDSPVPREHARHAVWVDPNLVGDVTFRSWTPDRRLRHPSWKGLRSDREPTEIRLQA</sequence>
<dbReference type="NCBIfam" id="TIGR02779">
    <property type="entry name" value="NHEJ_ligase_lig"/>
    <property type="match status" value="1"/>
</dbReference>
<dbReference type="PANTHER" id="PTHR45674">
    <property type="entry name" value="DNA LIGASE 1/3 FAMILY MEMBER"/>
    <property type="match status" value="1"/>
</dbReference>
<dbReference type="CDD" id="cd07971">
    <property type="entry name" value="OBF_DNA_ligase_LigD"/>
    <property type="match status" value="1"/>
</dbReference>
<dbReference type="PATRIC" id="fig|299146.4.peg.2267"/>
<dbReference type="InterPro" id="IPR014146">
    <property type="entry name" value="LigD_ligase_dom"/>
</dbReference>
<dbReference type="Gene3D" id="3.30.1490.70">
    <property type="match status" value="1"/>
</dbReference>
<dbReference type="GO" id="GO:0005524">
    <property type="term" value="F:ATP binding"/>
    <property type="evidence" value="ECO:0007669"/>
    <property type="project" value="InterPro"/>
</dbReference>
<evidence type="ECO:0000256" key="2">
    <source>
        <dbReference type="ARBA" id="ARBA00012727"/>
    </source>
</evidence>
<dbReference type="EC" id="6.5.1.1" evidence="2"/>
<dbReference type="InterPro" id="IPR012309">
    <property type="entry name" value="DNA_ligase_ATP-dep_C"/>
</dbReference>
<dbReference type="Pfam" id="PF01068">
    <property type="entry name" value="DNA_ligase_A_M"/>
    <property type="match status" value="1"/>
</dbReference>
<evidence type="ECO:0000313" key="7">
    <source>
        <dbReference type="EMBL" id="SBT44922.1"/>
    </source>
</evidence>
<dbReference type="PANTHER" id="PTHR45674:SF4">
    <property type="entry name" value="DNA LIGASE 1"/>
    <property type="match status" value="1"/>
</dbReference>
<feature type="region of interest" description="Disordered" evidence="5">
    <location>
        <begin position="306"/>
        <end position="325"/>
    </location>
</feature>
<dbReference type="GO" id="GO:0003910">
    <property type="term" value="F:DNA ligase (ATP) activity"/>
    <property type="evidence" value="ECO:0007669"/>
    <property type="project" value="UniProtKB-EC"/>
</dbReference>
<gene>
    <name evidence="7" type="ORF">GA0070621_2195</name>
</gene>
<dbReference type="SUPFAM" id="SSF50249">
    <property type="entry name" value="Nucleic acid-binding proteins"/>
    <property type="match status" value="1"/>
</dbReference>
<dbReference type="InterPro" id="IPR050191">
    <property type="entry name" value="ATP-dep_DNA_ligase"/>
</dbReference>
<evidence type="ECO:0000256" key="4">
    <source>
        <dbReference type="ARBA" id="ARBA00034003"/>
    </source>
</evidence>
<dbReference type="Proteomes" id="UP000198765">
    <property type="component" value="Chromosome I"/>
</dbReference>
<comment type="similarity">
    <text evidence="1">Belongs to the ATP-dependent DNA ligase family.</text>
</comment>
<evidence type="ECO:0000256" key="1">
    <source>
        <dbReference type="ARBA" id="ARBA00007572"/>
    </source>
</evidence>
<dbReference type="PROSITE" id="PS50160">
    <property type="entry name" value="DNA_LIGASE_A3"/>
    <property type="match status" value="1"/>
</dbReference>
<feature type="compositionally biased region" description="Basic and acidic residues" evidence="5">
    <location>
        <begin position="312"/>
        <end position="325"/>
    </location>
</feature>
<dbReference type="CDD" id="cd07906">
    <property type="entry name" value="Adenylation_DNA_ligase_LigD_LigC"/>
    <property type="match status" value="1"/>
</dbReference>
<evidence type="ECO:0000313" key="8">
    <source>
        <dbReference type="Proteomes" id="UP000198765"/>
    </source>
</evidence>
<dbReference type="GO" id="GO:0006281">
    <property type="term" value="P:DNA repair"/>
    <property type="evidence" value="ECO:0007669"/>
    <property type="project" value="InterPro"/>
</dbReference>
<dbReference type="Gene3D" id="2.40.50.140">
    <property type="entry name" value="Nucleic acid-binding proteins"/>
    <property type="match status" value="1"/>
</dbReference>
<reference evidence="7 8" key="1">
    <citation type="submission" date="2016-06" db="EMBL/GenBank/DDBJ databases">
        <authorList>
            <person name="Kjaerup R.B."/>
            <person name="Dalgaard T.S."/>
            <person name="Juul-Madsen H.R."/>
        </authorList>
    </citation>
    <scope>NUCLEOTIDE SEQUENCE [LARGE SCALE GENOMIC DNA]</scope>
    <source>
        <strain evidence="7 8">DSM 45248</strain>
    </source>
</reference>